<gene>
    <name evidence="2" type="ORF">NDI37_23705</name>
</gene>
<keyword evidence="1" id="KW-0472">Membrane</keyword>
<keyword evidence="1" id="KW-0812">Transmembrane</keyword>
<evidence type="ECO:0000313" key="2">
    <source>
        <dbReference type="EMBL" id="MEP0867460.1"/>
    </source>
</evidence>
<evidence type="ECO:0000313" key="3">
    <source>
        <dbReference type="Proteomes" id="UP001442494"/>
    </source>
</evidence>
<keyword evidence="1" id="KW-1133">Transmembrane helix</keyword>
<dbReference type="EMBL" id="JAMPKK010000071">
    <property type="protein sequence ID" value="MEP0867460.1"/>
    <property type="molecule type" value="Genomic_DNA"/>
</dbReference>
<dbReference type="Proteomes" id="UP001442494">
    <property type="component" value="Unassembled WGS sequence"/>
</dbReference>
<dbReference type="RefSeq" id="WP_190417306.1">
    <property type="nucleotide sequence ID" value="NZ_JAMPKK010000071.1"/>
</dbReference>
<accession>A0ABV0JVH2</accession>
<feature type="transmembrane region" description="Helical" evidence="1">
    <location>
        <begin position="23"/>
        <end position="42"/>
    </location>
</feature>
<comment type="caution">
    <text evidence="2">The sequence shown here is derived from an EMBL/GenBank/DDBJ whole genome shotgun (WGS) entry which is preliminary data.</text>
</comment>
<protein>
    <submittedName>
        <fullName evidence="2">Uncharacterized protein</fullName>
    </submittedName>
</protein>
<evidence type="ECO:0000256" key="1">
    <source>
        <dbReference type="SAM" id="Phobius"/>
    </source>
</evidence>
<reference evidence="2 3" key="1">
    <citation type="submission" date="2022-04" db="EMBL/GenBank/DDBJ databases">
        <title>Positive selection, recombination, and allopatry shape intraspecific diversity of widespread and dominant cyanobacteria.</title>
        <authorList>
            <person name="Wei J."/>
            <person name="Shu W."/>
            <person name="Hu C."/>
        </authorList>
    </citation>
    <scope>NUCLEOTIDE SEQUENCE [LARGE SCALE GENOMIC DNA]</scope>
    <source>
        <strain evidence="2 3">GB2-A5</strain>
    </source>
</reference>
<keyword evidence="3" id="KW-1185">Reference proteome</keyword>
<sequence length="151" mass="16280">MEQITTSGSTAGNIEQKTNQFSLIIQTLVLTGILSLTARLTLPTTKVALSKPPLPQYSLLKSVTNAVLQDVSQDSGLPVSKFRIVATEQQTWSDDCLGVNSLGILCTEMRVPGWQVTVASEQTRWVYRTNASGSVVKLAQGVDSLVQKSAK</sequence>
<proteinExistence type="predicted"/>
<name>A0ABV0JVH2_9CYAN</name>
<organism evidence="2 3">
    <name type="scientific">Funiculus sociatus GB2-A5</name>
    <dbReference type="NCBI Taxonomy" id="2933946"/>
    <lineage>
        <taxon>Bacteria</taxon>
        <taxon>Bacillati</taxon>
        <taxon>Cyanobacteriota</taxon>
        <taxon>Cyanophyceae</taxon>
        <taxon>Coleofasciculales</taxon>
        <taxon>Coleofasciculaceae</taxon>
        <taxon>Funiculus</taxon>
    </lineage>
</organism>